<feature type="compositionally biased region" description="Polar residues" evidence="8">
    <location>
        <begin position="149"/>
        <end position="168"/>
    </location>
</feature>
<dbReference type="InterPro" id="IPR001084">
    <property type="entry name" value="MAP_tubulin-bd_rpt"/>
</dbReference>
<dbReference type="PROSITE" id="PS00229">
    <property type="entry name" value="TAU_MAP_1"/>
    <property type="match status" value="3"/>
</dbReference>
<evidence type="ECO:0000313" key="9">
    <source>
        <dbReference type="Ensembl" id="ENSPNYP00000027480.1"/>
    </source>
</evidence>
<dbReference type="GO" id="GO:0000226">
    <property type="term" value="P:microtubule cytoskeleton organization"/>
    <property type="evidence" value="ECO:0007669"/>
    <property type="project" value="TreeGrafter"/>
</dbReference>
<dbReference type="Pfam" id="PF00418">
    <property type="entry name" value="Tubulin-binding"/>
    <property type="match status" value="5"/>
</dbReference>
<feature type="compositionally biased region" description="Polar residues" evidence="8">
    <location>
        <begin position="102"/>
        <end position="121"/>
    </location>
</feature>
<keyword evidence="5" id="KW-0677">Repeat</keyword>
<keyword evidence="6 7" id="KW-0206">Cytoskeleton</keyword>
<evidence type="ECO:0000256" key="2">
    <source>
        <dbReference type="ARBA" id="ARBA00022490"/>
    </source>
</evidence>
<evidence type="ECO:0000256" key="6">
    <source>
        <dbReference type="ARBA" id="ARBA00023212"/>
    </source>
</evidence>
<feature type="compositionally biased region" description="Polar residues" evidence="8">
    <location>
        <begin position="128"/>
        <end position="141"/>
    </location>
</feature>
<dbReference type="InterPro" id="IPR027324">
    <property type="entry name" value="MAP2/MAP4/Tau"/>
</dbReference>
<accession>A0A3B4GX11</accession>
<dbReference type="GO" id="GO:0043005">
    <property type="term" value="C:neuron projection"/>
    <property type="evidence" value="ECO:0007669"/>
    <property type="project" value="TreeGrafter"/>
</dbReference>
<dbReference type="PANTHER" id="PTHR11501">
    <property type="entry name" value="MICROTUBULE-ASSOCIATED PROTEIN"/>
    <property type="match status" value="1"/>
</dbReference>
<keyword evidence="4 7" id="KW-0493">Microtubule</keyword>
<reference evidence="9" key="1">
    <citation type="submission" date="2023-09" db="UniProtKB">
        <authorList>
            <consortium name="Ensembl"/>
        </authorList>
    </citation>
    <scope>IDENTIFICATION</scope>
</reference>
<feature type="compositionally biased region" description="Polar residues" evidence="8">
    <location>
        <begin position="1"/>
        <end position="22"/>
    </location>
</feature>
<dbReference type="GO" id="GO:0008017">
    <property type="term" value="F:microtubule binding"/>
    <property type="evidence" value="ECO:0007669"/>
    <property type="project" value="InterPro"/>
</dbReference>
<dbReference type="PROSITE" id="PS51491">
    <property type="entry name" value="TAU_MAP_2"/>
    <property type="match status" value="5"/>
</dbReference>
<dbReference type="Ensembl" id="ENSPNYT00000028149.1">
    <property type="protein sequence ID" value="ENSPNYP00000027480.1"/>
    <property type="gene ID" value="ENSPNYG00000020674.1"/>
</dbReference>
<keyword evidence="3" id="KW-0597">Phosphoprotein</keyword>
<evidence type="ECO:0000256" key="8">
    <source>
        <dbReference type="SAM" id="MobiDB-lite"/>
    </source>
</evidence>
<evidence type="ECO:0000256" key="7">
    <source>
        <dbReference type="RuleBase" id="RU000686"/>
    </source>
</evidence>
<feature type="compositionally biased region" description="Low complexity" evidence="8">
    <location>
        <begin position="79"/>
        <end position="95"/>
    </location>
</feature>
<dbReference type="PANTHER" id="PTHR11501:SF14">
    <property type="entry name" value="MICROTUBULE-ASSOCIATED PROTEIN TAU"/>
    <property type="match status" value="1"/>
</dbReference>
<proteinExistence type="predicted"/>
<feature type="region of interest" description="Disordered" evidence="8">
    <location>
        <begin position="342"/>
        <end position="392"/>
    </location>
</feature>
<name>A0A3B4GX11_9CICH</name>
<dbReference type="GO" id="GO:0031175">
    <property type="term" value="P:neuron projection development"/>
    <property type="evidence" value="ECO:0007669"/>
    <property type="project" value="TreeGrafter"/>
</dbReference>
<dbReference type="GO" id="GO:0005874">
    <property type="term" value="C:microtubule"/>
    <property type="evidence" value="ECO:0007669"/>
    <property type="project" value="UniProtKB-KW"/>
</dbReference>
<evidence type="ECO:0000256" key="5">
    <source>
        <dbReference type="ARBA" id="ARBA00022737"/>
    </source>
</evidence>
<protein>
    <recommendedName>
        <fullName evidence="7">Microtubule-associated protein</fullName>
    </recommendedName>
</protein>
<sequence length="406" mass="41863">MEYVNNANSYSSGDTMSSSLANMTIKDQHHQENGVKMKAEAPAEKAGAEDTESTVSKDEGQLAGASSTAQGVMDNGDKTQTATTPTSSPQRPSITAKGAKSPASSRNGHSSIPIKVSSTGPRQPGSGAKSQTPGAKTSARTAAQPDARSGQSSPGTPKSPGSQSNSAKSGADANKVKKVAVVRSTPKSPGSLKSRPPAPLAAAAPLPDLKNVRSKIGSTENIKHQPGGGKVKILEKKLDLSNVQSRCGSKDNLKHTPGGGKVQILDKKLDLSSVQSRCGSKDNIKHVPGGGNIQIVHKKIDLSNVTSKCGSKDNIRHKPGGGNIEIKNEKLEFKVQSKVGSLGNISHIPGGGQKKREKGKDGEGSTSDSPSVLSPAVTPPQSPPTVPSAPITPILTNPLIKIEDSY</sequence>
<evidence type="ECO:0000256" key="1">
    <source>
        <dbReference type="ARBA" id="ARBA00004245"/>
    </source>
</evidence>
<comment type="subcellular location">
    <subcellularLocation>
        <location evidence="1 7">Cytoplasm</location>
        <location evidence="1 7">Cytoskeleton</location>
    </subcellularLocation>
</comment>
<feature type="compositionally biased region" description="Pro residues" evidence="8">
    <location>
        <begin position="377"/>
        <end position="387"/>
    </location>
</feature>
<evidence type="ECO:0000256" key="4">
    <source>
        <dbReference type="ARBA" id="ARBA00022701"/>
    </source>
</evidence>
<organism evidence="9">
    <name type="scientific">Pundamilia nyererei</name>
    <dbReference type="NCBI Taxonomy" id="303518"/>
    <lineage>
        <taxon>Eukaryota</taxon>
        <taxon>Metazoa</taxon>
        <taxon>Chordata</taxon>
        <taxon>Craniata</taxon>
        <taxon>Vertebrata</taxon>
        <taxon>Euteleostomi</taxon>
        <taxon>Actinopterygii</taxon>
        <taxon>Neopterygii</taxon>
        <taxon>Teleostei</taxon>
        <taxon>Neoteleostei</taxon>
        <taxon>Acanthomorphata</taxon>
        <taxon>Ovalentaria</taxon>
        <taxon>Cichlomorphae</taxon>
        <taxon>Cichliformes</taxon>
        <taxon>Cichlidae</taxon>
        <taxon>African cichlids</taxon>
        <taxon>Pseudocrenilabrinae</taxon>
        <taxon>Haplochromini</taxon>
        <taxon>Pundamilia</taxon>
    </lineage>
</organism>
<keyword evidence="2 7" id="KW-0963">Cytoplasm</keyword>
<dbReference type="AlphaFoldDB" id="A0A3B4GX11"/>
<feature type="region of interest" description="Disordered" evidence="8">
    <location>
        <begin position="1"/>
        <end position="206"/>
    </location>
</feature>
<feature type="compositionally biased region" description="Basic and acidic residues" evidence="8">
    <location>
        <begin position="26"/>
        <end position="48"/>
    </location>
</feature>
<evidence type="ECO:0000256" key="3">
    <source>
        <dbReference type="ARBA" id="ARBA00022553"/>
    </source>
</evidence>
<dbReference type="GeneTree" id="ENSGT00940000155494"/>